<feature type="compositionally biased region" description="Pro residues" evidence="10">
    <location>
        <begin position="86"/>
        <end position="108"/>
    </location>
</feature>
<feature type="compositionally biased region" description="Low complexity" evidence="10">
    <location>
        <begin position="132"/>
        <end position="142"/>
    </location>
</feature>
<dbReference type="Gene3D" id="3.30.1150.10">
    <property type="match status" value="1"/>
</dbReference>
<keyword evidence="13" id="KW-0675">Receptor</keyword>
<proteinExistence type="inferred from homology"/>
<dbReference type="PRINTS" id="PR01374">
    <property type="entry name" value="TONBPROTEIN"/>
</dbReference>
<evidence type="ECO:0000313" key="14">
    <source>
        <dbReference type="Proteomes" id="UP000060487"/>
    </source>
</evidence>
<dbReference type="Pfam" id="PF03544">
    <property type="entry name" value="TonB_C"/>
    <property type="match status" value="1"/>
</dbReference>
<dbReference type="NCBIfam" id="TIGR01352">
    <property type="entry name" value="tonB_Cterm"/>
    <property type="match status" value="1"/>
</dbReference>
<feature type="region of interest" description="Disordered" evidence="10">
    <location>
        <begin position="50"/>
        <end position="161"/>
    </location>
</feature>
<evidence type="ECO:0000256" key="6">
    <source>
        <dbReference type="ARBA" id="ARBA00022692"/>
    </source>
</evidence>
<dbReference type="PANTHER" id="PTHR33446">
    <property type="entry name" value="PROTEIN TONB-RELATED"/>
    <property type="match status" value="1"/>
</dbReference>
<keyword evidence="3" id="KW-0813">Transport</keyword>
<keyword evidence="5" id="KW-0997">Cell inner membrane</keyword>
<dbReference type="Proteomes" id="UP000060487">
    <property type="component" value="Unassembled WGS sequence"/>
</dbReference>
<evidence type="ECO:0000256" key="3">
    <source>
        <dbReference type="ARBA" id="ARBA00022448"/>
    </source>
</evidence>
<comment type="similarity">
    <text evidence="2">Belongs to the TonB family.</text>
</comment>
<dbReference type="InterPro" id="IPR037682">
    <property type="entry name" value="TonB_C"/>
</dbReference>
<keyword evidence="14" id="KW-1185">Reference proteome</keyword>
<evidence type="ECO:0000256" key="1">
    <source>
        <dbReference type="ARBA" id="ARBA00004383"/>
    </source>
</evidence>
<feature type="domain" description="TonB C-terminal" evidence="12">
    <location>
        <begin position="205"/>
        <end position="301"/>
    </location>
</feature>
<protein>
    <submittedName>
        <fullName evidence="13">TonB-dependent receptor</fullName>
    </submittedName>
</protein>
<dbReference type="PANTHER" id="PTHR33446:SF2">
    <property type="entry name" value="PROTEIN TONB"/>
    <property type="match status" value="1"/>
</dbReference>
<evidence type="ECO:0000256" key="10">
    <source>
        <dbReference type="SAM" id="MobiDB-lite"/>
    </source>
</evidence>
<keyword evidence="8 11" id="KW-1133">Transmembrane helix</keyword>
<dbReference type="InterPro" id="IPR051045">
    <property type="entry name" value="TonB-dependent_transducer"/>
</dbReference>
<dbReference type="SUPFAM" id="SSF74653">
    <property type="entry name" value="TolA/TonB C-terminal domain"/>
    <property type="match status" value="1"/>
</dbReference>
<name>A0ABR5SDC7_9BACT</name>
<dbReference type="PROSITE" id="PS52015">
    <property type="entry name" value="TONB_CTD"/>
    <property type="match status" value="1"/>
</dbReference>
<evidence type="ECO:0000256" key="11">
    <source>
        <dbReference type="SAM" id="Phobius"/>
    </source>
</evidence>
<accession>A0ABR5SDC7</accession>
<comment type="caution">
    <text evidence="13">The sequence shown here is derived from an EMBL/GenBank/DDBJ whole genome shotgun (WGS) entry which is preliminary data.</text>
</comment>
<dbReference type="RefSeq" id="WP_085053575.1">
    <property type="nucleotide sequence ID" value="NZ_LNQR01000118.1"/>
</dbReference>
<evidence type="ECO:0000259" key="12">
    <source>
        <dbReference type="PROSITE" id="PS52015"/>
    </source>
</evidence>
<keyword evidence="4" id="KW-1003">Cell membrane</keyword>
<evidence type="ECO:0000313" key="13">
    <source>
        <dbReference type="EMBL" id="KWT78233.1"/>
    </source>
</evidence>
<keyword evidence="9 11" id="KW-0472">Membrane</keyword>
<dbReference type="EMBL" id="LNQR01000118">
    <property type="protein sequence ID" value="KWT78233.1"/>
    <property type="molecule type" value="Genomic_DNA"/>
</dbReference>
<evidence type="ECO:0000256" key="5">
    <source>
        <dbReference type="ARBA" id="ARBA00022519"/>
    </source>
</evidence>
<feature type="compositionally biased region" description="Pro residues" evidence="10">
    <location>
        <begin position="143"/>
        <end position="153"/>
    </location>
</feature>
<keyword evidence="6 11" id="KW-0812">Transmembrane</keyword>
<evidence type="ECO:0000256" key="7">
    <source>
        <dbReference type="ARBA" id="ARBA00022927"/>
    </source>
</evidence>
<sequence>MAVCEKLMLDRYITISILLHALVFGLILYLIKGHKEPLVGERPLMAKIVTPDVKAPPPPQAPPQQRSDSQPQPRPPQPQPQAAQKVPPPPPQVKPVPQSKPVPHPPRQPKIYTPSKPKETGGIEPTARPILPKSEPSAAEAPPQQPPSQPSPQAPKLSGIGSFFDKDIIGKHAMASIARDRSSPNSKEGSGNSISFDTSDIRYAAYMRRLKEAIESAWQYPADAARRGIHGDLNISFTINKNGTLKAIDVMRTSGQRSLDDAAVSSVKDAAPFWPLPEEWGKDSFTVKGHFVYRLHGQTLN</sequence>
<dbReference type="InterPro" id="IPR003538">
    <property type="entry name" value="TonB"/>
</dbReference>
<organism evidence="13 14">
    <name type="scientific">Candidatus Magnetominusculus xianensis</name>
    <dbReference type="NCBI Taxonomy" id="1748249"/>
    <lineage>
        <taxon>Bacteria</taxon>
        <taxon>Pseudomonadati</taxon>
        <taxon>Nitrospirota</taxon>
        <taxon>Nitrospiria</taxon>
        <taxon>Nitrospirales</taxon>
        <taxon>Nitrospiraceae</taxon>
        <taxon>Candidatus Magnetominusculus</taxon>
    </lineage>
</organism>
<dbReference type="InterPro" id="IPR006260">
    <property type="entry name" value="TonB/TolA_C"/>
</dbReference>
<keyword evidence="7" id="KW-0653">Protein transport</keyword>
<evidence type="ECO:0000256" key="4">
    <source>
        <dbReference type="ARBA" id="ARBA00022475"/>
    </source>
</evidence>
<evidence type="ECO:0000256" key="9">
    <source>
        <dbReference type="ARBA" id="ARBA00023136"/>
    </source>
</evidence>
<gene>
    <name evidence="13" type="ORF">ASN18_2960</name>
</gene>
<reference evidence="13 14" key="1">
    <citation type="submission" date="2015-11" db="EMBL/GenBank/DDBJ databases">
        <authorList>
            <person name="Lin W."/>
        </authorList>
    </citation>
    <scope>NUCLEOTIDE SEQUENCE [LARGE SCALE GENOMIC DNA]</scope>
    <source>
        <strain evidence="13 14">HCH-1</strain>
    </source>
</reference>
<feature type="transmembrane region" description="Helical" evidence="11">
    <location>
        <begin position="12"/>
        <end position="31"/>
    </location>
</feature>
<evidence type="ECO:0000256" key="2">
    <source>
        <dbReference type="ARBA" id="ARBA00006555"/>
    </source>
</evidence>
<comment type="subcellular location">
    <subcellularLocation>
        <location evidence="1">Cell inner membrane</location>
        <topology evidence="1">Single-pass membrane protein</topology>
        <orientation evidence="1">Periplasmic side</orientation>
    </subcellularLocation>
</comment>
<evidence type="ECO:0000256" key="8">
    <source>
        <dbReference type="ARBA" id="ARBA00022989"/>
    </source>
</evidence>